<dbReference type="AlphaFoldDB" id="A0A1H5PHW7"/>
<evidence type="ECO:0000256" key="3">
    <source>
        <dbReference type="ARBA" id="ARBA00048782"/>
    </source>
</evidence>
<dbReference type="GO" id="GO:0008113">
    <property type="term" value="F:peptide-methionine (S)-S-oxide reductase activity"/>
    <property type="evidence" value="ECO:0007669"/>
    <property type="project" value="UniProtKB-UniRule"/>
</dbReference>
<dbReference type="Gene3D" id="3.30.1060.10">
    <property type="entry name" value="Peptide methionine sulphoxide reductase MsrA"/>
    <property type="match status" value="1"/>
</dbReference>
<dbReference type="HAMAP" id="MF_01401">
    <property type="entry name" value="MsrA"/>
    <property type="match status" value="1"/>
</dbReference>
<sequence length="220" mass="24974">MKLIFALSLLFSFTTGCKDNTAEKATRPEIANADPVEVSAQDGLERAYFASGCFWCVEAVFESVKGVKEAVSGYSGGHTKNPTYEESNTGRTGHAEAVEVIYDPQVIDFETLTEVYFGSMDPTQKNGQGPDIGSQYRSIIFYQNEAEKKIIQQKMEEIAKDYSKSLAVEVLPFQKFWKAEAYHQNYEKNNPNDPYIRNVSIPRIERFKRKFPQLLKEDAH</sequence>
<dbReference type="EMBL" id="FNUG01000021">
    <property type="protein sequence ID" value="SEF13532.1"/>
    <property type="molecule type" value="Genomic_DNA"/>
</dbReference>
<name>A0A1H5PHW7_9FLAO</name>
<dbReference type="PANTHER" id="PTHR43774:SF1">
    <property type="entry name" value="PEPTIDE METHIONINE SULFOXIDE REDUCTASE MSRA 2"/>
    <property type="match status" value="1"/>
</dbReference>
<evidence type="ECO:0000259" key="5">
    <source>
        <dbReference type="Pfam" id="PF01625"/>
    </source>
</evidence>
<dbReference type="InterPro" id="IPR036509">
    <property type="entry name" value="Met_Sox_Rdtase_MsrA_sf"/>
</dbReference>
<dbReference type="EC" id="1.8.4.11" evidence="4"/>
<dbReference type="SUPFAM" id="SSF55068">
    <property type="entry name" value="Peptide methionine sulfoxide reductase"/>
    <property type="match status" value="1"/>
</dbReference>
<dbReference type="Proteomes" id="UP000199448">
    <property type="component" value="Unassembled WGS sequence"/>
</dbReference>
<evidence type="ECO:0000256" key="1">
    <source>
        <dbReference type="ARBA" id="ARBA00023002"/>
    </source>
</evidence>
<dbReference type="NCBIfam" id="TIGR00401">
    <property type="entry name" value="msrA"/>
    <property type="match status" value="1"/>
</dbReference>
<dbReference type="PROSITE" id="PS51257">
    <property type="entry name" value="PROKAR_LIPOPROTEIN"/>
    <property type="match status" value="1"/>
</dbReference>
<dbReference type="STRING" id="390640.SAMN04488034_1212"/>
<protein>
    <recommendedName>
        <fullName evidence="4">Peptide methionine sulfoxide reductase MsrA</fullName>
        <shortName evidence="4">Protein-methionine-S-oxide reductase</shortName>
        <ecNumber evidence="4">1.8.4.11</ecNumber>
    </recommendedName>
    <alternativeName>
        <fullName evidence="4">Peptide-methionine (S)-S-oxide reductase</fullName>
        <shortName evidence="4">Peptide Met(O) reductase</shortName>
    </alternativeName>
</protein>
<proteinExistence type="inferred from homology"/>
<organism evidence="6 7">
    <name type="scientific">Salinimicrobium catena</name>
    <dbReference type="NCBI Taxonomy" id="390640"/>
    <lineage>
        <taxon>Bacteria</taxon>
        <taxon>Pseudomonadati</taxon>
        <taxon>Bacteroidota</taxon>
        <taxon>Flavobacteriia</taxon>
        <taxon>Flavobacteriales</taxon>
        <taxon>Flavobacteriaceae</taxon>
        <taxon>Salinimicrobium</taxon>
    </lineage>
</organism>
<reference evidence="6 7" key="1">
    <citation type="submission" date="2016-10" db="EMBL/GenBank/DDBJ databases">
        <authorList>
            <person name="de Groot N.N."/>
        </authorList>
    </citation>
    <scope>NUCLEOTIDE SEQUENCE [LARGE SCALE GENOMIC DNA]</scope>
    <source>
        <strain evidence="6 7">DSM 23553</strain>
    </source>
</reference>
<dbReference type="InterPro" id="IPR002569">
    <property type="entry name" value="Met_Sox_Rdtase_MsrA_dom"/>
</dbReference>
<feature type="active site" evidence="4">
    <location>
        <position position="53"/>
    </location>
</feature>
<evidence type="ECO:0000313" key="7">
    <source>
        <dbReference type="Proteomes" id="UP000199448"/>
    </source>
</evidence>
<evidence type="ECO:0000256" key="2">
    <source>
        <dbReference type="ARBA" id="ARBA00047806"/>
    </source>
</evidence>
<evidence type="ECO:0000256" key="4">
    <source>
        <dbReference type="HAMAP-Rule" id="MF_01401"/>
    </source>
</evidence>
<dbReference type="PANTHER" id="PTHR43774">
    <property type="entry name" value="PEPTIDE METHIONINE SULFOXIDE REDUCTASE"/>
    <property type="match status" value="1"/>
</dbReference>
<comment type="function">
    <text evidence="4">Has an important function as a repair enzyme for proteins that have been inactivated by oxidation. Catalyzes the reversible oxidation-reduction of methionine sulfoxide in proteins to methionine.</text>
</comment>
<comment type="catalytic activity">
    <reaction evidence="2 4">
        <text>L-methionyl-[protein] + [thioredoxin]-disulfide + H2O = L-methionyl-(S)-S-oxide-[protein] + [thioredoxin]-dithiol</text>
        <dbReference type="Rhea" id="RHEA:14217"/>
        <dbReference type="Rhea" id="RHEA-COMP:10698"/>
        <dbReference type="Rhea" id="RHEA-COMP:10700"/>
        <dbReference type="Rhea" id="RHEA-COMP:12313"/>
        <dbReference type="Rhea" id="RHEA-COMP:12315"/>
        <dbReference type="ChEBI" id="CHEBI:15377"/>
        <dbReference type="ChEBI" id="CHEBI:16044"/>
        <dbReference type="ChEBI" id="CHEBI:29950"/>
        <dbReference type="ChEBI" id="CHEBI:44120"/>
        <dbReference type="ChEBI" id="CHEBI:50058"/>
        <dbReference type="EC" id="1.8.4.11"/>
    </reaction>
</comment>
<accession>A0A1H5PHW7</accession>
<keyword evidence="1 4" id="KW-0560">Oxidoreductase</keyword>
<dbReference type="OrthoDB" id="4174719at2"/>
<comment type="catalytic activity">
    <reaction evidence="3 4">
        <text>[thioredoxin]-disulfide + L-methionine + H2O = L-methionine (S)-S-oxide + [thioredoxin]-dithiol</text>
        <dbReference type="Rhea" id="RHEA:19993"/>
        <dbReference type="Rhea" id="RHEA-COMP:10698"/>
        <dbReference type="Rhea" id="RHEA-COMP:10700"/>
        <dbReference type="ChEBI" id="CHEBI:15377"/>
        <dbReference type="ChEBI" id="CHEBI:29950"/>
        <dbReference type="ChEBI" id="CHEBI:50058"/>
        <dbReference type="ChEBI" id="CHEBI:57844"/>
        <dbReference type="ChEBI" id="CHEBI:58772"/>
        <dbReference type="EC" id="1.8.4.11"/>
    </reaction>
</comment>
<dbReference type="GO" id="GO:0033744">
    <property type="term" value="F:L-methionine:thioredoxin-disulfide S-oxidoreductase activity"/>
    <property type="evidence" value="ECO:0007669"/>
    <property type="project" value="RHEA"/>
</dbReference>
<keyword evidence="7" id="KW-1185">Reference proteome</keyword>
<dbReference type="Pfam" id="PF01625">
    <property type="entry name" value="PMSR"/>
    <property type="match status" value="1"/>
</dbReference>
<evidence type="ECO:0000313" key="6">
    <source>
        <dbReference type="EMBL" id="SEF13532.1"/>
    </source>
</evidence>
<feature type="domain" description="Peptide methionine sulphoxide reductase MsrA" evidence="5">
    <location>
        <begin position="47"/>
        <end position="195"/>
    </location>
</feature>
<comment type="similarity">
    <text evidence="4">Belongs to the MsrA Met sulfoxide reductase family.</text>
</comment>
<dbReference type="RefSeq" id="WP_093114521.1">
    <property type="nucleotide sequence ID" value="NZ_FNGG01000021.1"/>
</dbReference>
<gene>
    <name evidence="4" type="primary">msrA</name>
    <name evidence="6" type="ORF">SAMN04488034_1212</name>
</gene>